<sequence length="414" mass="44137">MLLTGTSQALEVTVDHVTVRVADSVASPAPKELRDAAQEHLCRVQAQSGFFPRLWAALMALFSREPNMTLVDGKASDFALTDPRAAARPREISLESLGLANANDENFWVVSARKAGFAGVDWAWGNEAASYPVIRAHVTRKDGTRVDAETQLGAFKAFGDSLAARRAGELAEGKKGFYIGLFAWLLPVGKLLHPDTYSFGTDHILSVLAKAPGPDHEPLRNALYDALDAALFPPRGTGRKPHVIAINGVPIPIGTADSEKRAIINATIQEIEAALANNGALLRQVFAAIIGGRAGMDIVSRGNGMPQFTDNTHETCRIDIWTPLSIWGRLPPAGEVAIQFAVDQGDTLSAGARVTLGPKVFRASQLDSAAMETTASYSLTAANPSLTIVQCVAHFKPVPCAASTLPLTLPSRYA</sequence>
<name>A0A5E5BHY4_9BURK</name>
<organism evidence="1 2">
    <name type="scientific">Pandoraea sputorum</name>
    <dbReference type="NCBI Taxonomy" id="93222"/>
    <lineage>
        <taxon>Bacteria</taxon>
        <taxon>Pseudomonadati</taxon>
        <taxon>Pseudomonadota</taxon>
        <taxon>Betaproteobacteria</taxon>
        <taxon>Burkholderiales</taxon>
        <taxon>Burkholderiaceae</taxon>
        <taxon>Pandoraea</taxon>
    </lineage>
</organism>
<reference evidence="1 2" key="1">
    <citation type="submission" date="2019-08" db="EMBL/GenBank/DDBJ databases">
        <authorList>
            <person name="Peeters C."/>
        </authorList>
    </citation>
    <scope>NUCLEOTIDE SEQUENCE [LARGE SCALE GENOMIC DNA]</scope>
    <source>
        <strain evidence="1 2">LMG 31121</strain>
    </source>
</reference>
<accession>A0A5E5BHY4</accession>
<dbReference type="AlphaFoldDB" id="A0A5E5BHY4"/>
<proteinExistence type="predicted"/>
<gene>
    <name evidence="1" type="ORF">PSP31121_05264</name>
</gene>
<evidence type="ECO:0000313" key="1">
    <source>
        <dbReference type="EMBL" id="VVE85459.1"/>
    </source>
</evidence>
<dbReference type="EMBL" id="CABPSR010000027">
    <property type="protein sequence ID" value="VVE85459.1"/>
    <property type="molecule type" value="Genomic_DNA"/>
</dbReference>
<evidence type="ECO:0000313" key="2">
    <source>
        <dbReference type="Proteomes" id="UP000335538"/>
    </source>
</evidence>
<dbReference type="Proteomes" id="UP000335538">
    <property type="component" value="Unassembled WGS sequence"/>
</dbReference>
<protein>
    <submittedName>
        <fullName evidence="1">Uncharacterized protein</fullName>
    </submittedName>
</protein>